<proteinExistence type="predicted"/>
<keyword evidence="2" id="KW-1185">Reference proteome</keyword>
<dbReference type="AlphaFoldDB" id="A0A3S5FH91"/>
<sequence length="54" mass="6004">MSDLRKERYNSIAIADQRAGGFWPLFDWNMRSGVVAVGGCSRVPLCQSETSLRA</sequence>
<organism evidence="1 2">
    <name type="scientific">Protopolystoma xenopodis</name>
    <dbReference type="NCBI Taxonomy" id="117903"/>
    <lineage>
        <taxon>Eukaryota</taxon>
        <taxon>Metazoa</taxon>
        <taxon>Spiralia</taxon>
        <taxon>Lophotrochozoa</taxon>
        <taxon>Platyhelminthes</taxon>
        <taxon>Monogenea</taxon>
        <taxon>Polyopisthocotylea</taxon>
        <taxon>Polystomatidea</taxon>
        <taxon>Polystomatidae</taxon>
        <taxon>Protopolystoma</taxon>
    </lineage>
</organism>
<name>A0A3S5FH91_9PLAT</name>
<evidence type="ECO:0000313" key="1">
    <source>
        <dbReference type="EMBL" id="VEL43017.1"/>
    </source>
</evidence>
<gene>
    <name evidence="1" type="ORF">PXEA_LOCUS36457</name>
</gene>
<accession>A0A3S5FH91</accession>
<comment type="caution">
    <text evidence="1">The sequence shown here is derived from an EMBL/GenBank/DDBJ whole genome shotgun (WGS) entry which is preliminary data.</text>
</comment>
<protein>
    <submittedName>
        <fullName evidence="1">Uncharacterized protein</fullName>
    </submittedName>
</protein>
<dbReference type="Proteomes" id="UP000784294">
    <property type="component" value="Unassembled WGS sequence"/>
</dbReference>
<dbReference type="EMBL" id="CAAALY010278203">
    <property type="protein sequence ID" value="VEL43017.1"/>
    <property type="molecule type" value="Genomic_DNA"/>
</dbReference>
<reference evidence="1" key="1">
    <citation type="submission" date="2018-11" db="EMBL/GenBank/DDBJ databases">
        <authorList>
            <consortium name="Pathogen Informatics"/>
        </authorList>
    </citation>
    <scope>NUCLEOTIDE SEQUENCE</scope>
</reference>
<evidence type="ECO:0000313" key="2">
    <source>
        <dbReference type="Proteomes" id="UP000784294"/>
    </source>
</evidence>